<dbReference type="Pfam" id="PF21781">
    <property type="entry name" value="DUF6876"/>
    <property type="match status" value="1"/>
</dbReference>
<feature type="domain" description="DUF6876" evidence="1">
    <location>
        <begin position="7"/>
        <end position="118"/>
    </location>
</feature>
<proteinExistence type="predicted"/>
<gene>
    <name evidence="2" type="ORF">B9Z37_12900</name>
</gene>
<dbReference type="InterPro" id="IPR049241">
    <property type="entry name" value="DUF6876"/>
</dbReference>
<evidence type="ECO:0000313" key="2">
    <source>
        <dbReference type="EMBL" id="PUE51971.1"/>
    </source>
</evidence>
<dbReference type="EMBL" id="NESN01000005">
    <property type="protein sequence ID" value="PUE51971.1"/>
    <property type="molecule type" value="Genomic_DNA"/>
</dbReference>
<evidence type="ECO:0000259" key="1">
    <source>
        <dbReference type="Pfam" id="PF21781"/>
    </source>
</evidence>
<dbReference type="OrthoDB" id="1255124at2"/>
<reference evidence="2 3" key="1">
    <citation type="submission" date="2017-04" db="EMBL/GenBank/DDBJ databases">
        <title>Unexpected and diverse lifestyles within the genus Limnohabitans.</title>
        <authorList>
            <person name="Kasalicky V."/>
            <person name="Mehrshad M."/>
            <person name="Andrei S.-A."/>
            <person name="Salcher M."/>
            <person name="Kratochvilova H."/>
            <person name="Simek K."/>
            <person name="Ghai R."/>
        </authorList>
    </citation>
    <scope>NUCLEOTIDE SEQUENCE [LARGE SCALE GENOMIC DNA]</scope>
    <source>
        <strain evidence="2 3">II-B4</strain>
    </source>
</reference>
<dbReference type="AlphaFoldDB" id="A0A315E3Q8"/>
<name>A0A315E3Q8_9BURK</name>
<sequence length="118" mass="13624">MNEFEPAQLDLFTGTERYYRITRRCLLTDGTKYLADAAGAYWLMDAIASHLHEIGTADWFVLVRMHVTNTHAVMTYEDGRGHEHATQVIGYTDFPMASVTIYACWDSEHWVLMLPTEY</sequence>
<comment type="caution">
    <text evidence="2">The sequence shown here is derived from an EMBL/GenBank/DDBJ whole genome shotgun (WGS) entry which is preliminary data.</text>
</comment>
<accession>A0A315E3Q8</accession>
<dbReference type="RefSeq" id="WP_108313425.1">
    <property type="nucleotide sequence ID" value="NZ_NESN01000005.1"/>
</dbReference>
<dbReference type="Proteomes" id="UP000250790">
    <property type="component" value="Unassembled WGS sequence"/>
</dbReference>
<keyword evidence="3" id="KW-1185">Reference proteome</keyword>
<organism evidence="2 3">
    <name type="scientific">Limnohabitans parvus II-B4</name>
    <dbReference type="NCBI Taxonomy" id="1293052"/>
    <lineage>
        <taxon>Bacteria</taxon>
        <taxon>Pseudomonadati</taxon>
        <taxon>Pseudomonadota</taxon>
        <taxon>Betaproteobacteria</taxon>
        <taxon>Burkholderiales</taxon>
        <taxon>Comamonadaceae</taxon>
        <taxon>Limnohabitans</taxon>
    </lineage>
</organism>
<evidence type="ECO:0000313" key="3">
    <source>
        <dbReference type="Proteomes" id="UP000250790"/>
    </source>
</evidence>
<protein>
    <recommendedName>
        <fullName evidence="1">DUF6876 domain-containing protein</fullName>
    </recommendedName>
</protein>